<dbReference type="InterPro" id="IPR014710">
    <property type="entry name" value="RmlC-like_jellyroll"/>
</dbReference>
<dbReference type="CDD" id="cd20294">
    <property type="entry name" value="cupin_KduI_N"/>
    <property type="match status" value="1"/>
</dbReference>
<dbReference type="Gene3D" id="2.60.120.10">
    <property type="entry name" value="Jelly Rolls"/>
    <property type="match status" value="1"/>
</dbReference>
<evidence type="ECO:0000256" key="3">
    <source>
        <dbReference type="ARBA" id="ARBA00022723"/>
    </source>
</evidence>
<protein>
    <recommendedName>
        <fullName evidence="6">4-deoxy-L-threo-5-hexosulose-uronate ketol-isomerase</fullName>
        <ecNumber evidence="6">5.3.1.17</ecNumber>
    </recommendedName>
    <alternativeName>
        <fullName evidence="6">5-keto-4-deoxyuronate isomerase</fullName>
    </alternativeName>
    <alternativeName>
        <fullName evidence="6">DKI isomerase</fullName>
    </alternativeName>
</protein>
<comment type="pathway">
    <text evidence="6">Glycan metabolism; pectin degradation; 2-dehydro-3-deoxy-D-gluconate from pectin: step 4/5.</text>
</comment>
<dbReference type="GO" id="GO:0008697">
    <property type="term" value="F:4-deoxy-L-threo-5-hexosulose-uronate ketol-isomerase activity"/>
    <property type="evidence" value="ECO:0007669"/>
    <property type="project" value="UniProtKB-EC"/>
</dbReference>
<evidence type="ECO:0000256" key="1">
    <source>
        <dbReference type="ARBA" id="ARBA00000552"/>
    </source>
</evidence>
<dbReference type="SUPFAM" id="SSF51182">
    <property type="entry name" value="RmlC-like cupins"/>
    <property type="match status" value="1"/>
</dbReference>
<sequence>MEMEIRYSNHPSDSMHYTTEELREHYLVEKVFIEDKINLVYSHNDRIIFGGVTPVKETLKLGVCKELGTDYFLERRELGVINVGGDGTIIVDGTEYSINYRDGLYVGQGVKDVEFKSTNPENPAKFYINSAPALVAYPTVKIGLDKARKVKCGDAENVNKRTINQYVHPEVCQSCQLVMGLTILESGSVWNTMPAHTHERRMEVYLYLDIPEDQCVMHFMGTEKETRHIIMHKEQAVISPSWSIHSGCGTKNYSFIWGMCGENQTFDDMDTIKIEDLR</sequence>
<proteinExistence type="inferred from homology"/>
<dbReference type="InterPro" id="IPR007045">
    <property type="entry name" value="KduI"/>
</dbReference>
<evidence type="ECO:0000256" key="5">
    <source>
        <dbReference type="ARBA" id="ARBA00023235"/>
    </source>
</evidence>
<feature type="binding site" evidence="6">
    <location>
        <position position="198"/>
    </location>
    <ligand>
        <name>Zn(2+)</name>
        <dbReference type="ChEBI" id="CHEBI:29105"/>
    </ligand>
</feature>
<dbReference type="PIRSF" id="PIRSF006625">
    <property type="entry name" value="KduI"/>
    <property type="match status" value="1"/>
</dbReference>
<dbReference type="Proteomes" id="UP000627781">
    <property type="component" value="Unassembled WGS sequence"/>
</dbReference>
<comment type="cofactor">
    <cofactor evidence="6">
        <name>Zn(2+)</name>
        <dbReference type="ChEBI" id="CHEBI:29105"/>
    </cofactor>
    <text evidence="6">Binds 1 zinc ion per subunit.</text>
</comment>
<feature type="binding site" evidence="6">
    <location>
        <position position="245"/>
    </location>
    <ligand>
        <name>Zn(2+)</name>
        <dbReference type="ChEBI" id="CHEBI:29105"/>
    </ligand>
</feature>
<dbReference type="InterPro" id="IPR011051">
    <property type="entry name" value="RmlC_Cupin_sf"/>
</dbReference>
<dbReference type="EC" id="5.3.1.17" evidence="6"/>
<dbReference type="PANTHER" id="PTHR38461">
    <property type="entry name" value="4-DEOXY-L-THREO-5-HEXOSULOSE-URONATE KETOL-ISOMERASE"/>
    <property type="match status" value="1"/>
</dbReference>
<organism evidence="7 8">
    <name type="scientific">Clostridium cibarium</name>
    <dbReference type="NCBI Taxonomy" id="2762247"/>
    <lineage>
        <taxon>Bacteria</taxon>
        <taxon>Bacillati</taxon>
        <taxon>Bacillota</taxon>
        <taxon>Clostridia</taxon>
        <taxon>Eubacteriales</taxon>
        <taxon>Clostridiaceae</taxon>
        <taxon>Clostridium</taxon>
    </lineage>
</organism>
<feature type="binding site" evidence="6">
    <location>
        <position position="196"/>
    </location>
    <ligand>
        <name>Zn(2+)</name>
        <dbReference type="ChEBI" id="CHEBI:29105"/>
    </ligand>
</feature>
<dbReference type="EMBL" id="JACSRA010000006">
    <property type="protein sequence ID" value="MBD7910747.1"/>
    <property type="molecule type" value="Genomic_DNA"/>
</dbReference>
<evidence type="ECO:0000256" key="2">
    <source>
        <dbReference type="ARBA" id="ARBA00008086"/>
    </source>
</evidence>
<dbReference type="PANTHER" id="PTHR38461:SF1">
    <property type="entry name" value="4-DEOXY-L-THREO-5-HEXOSULOSE-URONATE KETOL-ISOMERASE"/>
    <property type="match status" value="1"/>
</dbReference>
<dbReference type="HAMAP" id="MF_00687">
    <property type="entry name" value="KduI"/>
    <property type="match status" value="1"/>
</dbReference>
<name>A0ABR8PRG1_9CLOT</name>
<keyword evidence="5 6" id="KW-0413">Isomerase</keyword>
<dbReference type="CDD" id="cd20491">
    <property type="entry name" value="cupin_KduI_C"/>
    <property type="match status" value="1"/>
</dbReference>
<keyword evidence="8" id="KW-1185">Reference proteome</keyword>
<dbReference type="RefSeq" id="WP_143316769.1">
    <property type="nucleotide sequence ID" value="NZ_JACSRA010000006.1"/>
</dbReference>
<comment type="similarity">
    <text evidence="2 6">Belongs to the KduI family.</text>
</comment>
<dbReference type="Pfam" id="PF04962">
    <property type="entry name" value="KduI"/>
    <property type="match status" value="1"/>
</dbReference>
<evidence type="ECO:0000256" key="6">
    <source>
        <dbReference type="HAMAP-Rule" id="MF_00687"/>
    </source>
</evidence>
<dbReference type="InterPro" id="IPR021120">
    <property type="entry name" value="KduI/IolB_isomerase"/>
</dbReference>
<comment type="function">
    <text evidence="6">Catalyzes the isomerization of 5-dehydro-4-deoxy-D-glucuronate to 3-deoxy-D-glycero-2,5-hexodiulosonate.</text>
</comment>
<dbReference type="NCBIfam" id="NF002091">
    <property type="entry name" value="PRK00924.1"/>
    <property type="match status" value="1"/>
</dbReference>
<feature type="binding site" evidence="6">
    <location>
        <position position="203"/>
    </location>
    <ligand>
        <name>Zn(2+)</name>
        <dbReference type="ChEBI" id="CHEBI:29105"/>
    </ligand>
</feature>
<comment type="caution">
    <text evidence="7">The sequence shown here is derived from an EMBL/GenBank/DDBJ whole genome shotgun (WGS) entry which is preliminary data.</text>
</comment>
<keyword evidence="4 6" id="KW-0862">Zinc</keyword>
<evidence type="ECO:0000313" key="7">
    <source>
        <dbReference type="EMBL" id="MBD7910747.1"/>
    </source>
</evidence>
<comment type="catalytic activity">
    <reaction evidence="1 6">
        <text>5-dehydro-4-deoxy-D-glucuronate = 3-deoxy-D-glycero-2,5-hexodiulosonate</text>
        <dbReference type="Rhea" id="RHEA:23896"/>
        <dbReference type="ChEBI" id="CHEBI:17117"/>
        <dbReference type="ChEBI" id="CHEBI:29071"/>
        <dbReference type="EC" id="5.3.1.17"/>
    </reaction>
</comment>
<accession>A0ABR8PRG1</accession>
<dbReference type="Gene3D" id="2.60.120.520">
    <property type="entry name" value="pectin degrading enzyme 5-keto 4- deoxyuronate isomerase, domain 1"/>
    <property type="match status" value="1"/>
</dbReference>
<reference evidence="7 8" key="1">
    <citation type="submission" date="2020-08" db="EMBL/GenBank/DDBJ databases">
        <title>A Genomic Blueprint of the Chicken Gut Microbiome.</title>
        <authorList>
            <person name="Gilroy R."/>
            <person name="Ravi A."/>
            <person name="Getino M."/>
            <person name="Pursley I."/>
            <person name="Horton D.L."/>
            <person name="Alikhan N.-F."/>
            <person name="Baker D."/>
            <person name="Gharbi K."/>
            <person name="Hall N."/>
            <person name="Watson M."/>
            <person name="Adriaenssens E.M."/>
            <person name="Foster-Nyarko E."/>
            <person name="Jarju S."/>
            <person name="Secka A."/>
            <person name="Antonio M."/>
            <person name="Oren A."/>
            <person name="Chaudhuri R."/>
            <person name="La Ragione R.M."/>
            <person name="Hildebrand F."/>
            <person name="Pallen M.J."/>
        </authorList>
    </citation>
    <scope>NUCLEOTIDE SEQUENCE [LARGE SCALE GENOMIC DNA]</scope>
    <source>
        <strain evidence="7 8">Sa3CVN1</strain>
    </source>
</reference>
<evidence type="ECO:0000313" key="8">
    <source>
        <dbReference type="Proteomes" id="UP000627781"/>
    </source>
</evidence>
<dbReference type="InterPro" id="IPR027449">
    <property type="entry name" value="KduI_N"/>
</dbReference>
<gene>
    <name evidence="6 7" type="primary">kduI</name>
    <name evidence="7" type="ORF">H9661_05175</name>
</gene>
<evidence type="ECO:0000256" key="4">
    <source>
        <dbReference type="ARBA" id="ARBA00022833"/>
    </source>
</evidence>
<keyword evidence="3 6" id="KW-0479">Metal-binding</keyword>